<dbReference type="AlphaFoldDB" id="A0A1I4UGG8"/>
<evidence type="ECO:0000313" key="5">
    <source>
        <dbReference type="Proteomes" id="UP000183766"/>
    </source>
</evidence>
<evidence type="ECO:0000256" key="1">
    <source>
        <dbReference type="SAM" id="Phobius"/>
    </source>
</evidence>
<keyword evidence="1" id="KW-0812">Transmembrane</keyword>
<name>A0A1I4UGG8_9BACE</name>
<dbReference type="EMBL" id="FNRP01000004">
    <property type="protein sequence ID" value="SEA31400.1"/>
    <property type="molecule type" value="Genomic_DNA"/>
</dbReference>
<reference evidence="4 5" key="1">
    <citation type="submission" date="2016-10" db="EMBL/GenBank/DDBJ databases">
        <authorList>
            <person name="de Groot N.N."/>
        </authorList>
    </citation>
    <scope>NUCLEOTIDE SEQUENCE [LARGE SCALE GENOMIC DNA]</scope>
    <source>
        <strain evidence="3 5">NLAE-zl-C202</strain>
        <strain evidence="2 4">NLAE-zl-G339</strain>
    </source>
</reference>
<evidence type="ECO:0000313" key="4">
    <source>
        <dbReference type="Proteomes" id="UP000183040"/>
    </source>
</evidence>
<accession>A0A1I4UGG8</accession>
<feature type="transmembrane region" description="Helical" evidence="1">
    <location>
        <begin position="31"/>
        <end position="48"/>
    </location>
</feature>
<dbReference type="Proteomes" id="UP000183766">
    <property type="component" value="Unassembled WGS sequence"/>
</dbReference>
<dbReference type="Proteomes" id="UP000183040">
    <property type="component" value="Unassembled WGS sequence"/>
</dbReference>
<protein>
    <recommendedName>
        <fullName evidence="6">Acyltransferase</fullName>
    </recommendedName>
</protein>
<evidence type="ECO:0008006" key="6">
    <source>
        <dbReference type="Google" id="ProtNLM"/>
    </source>
</evidence>
<keyword evidence="1" id="KW-1133">Transmembrane helix</keyword>
<organism evidence="3 5">
    <name type="scientific">Bacteroides xylanisolvens</name>
    <dbReference type="NCBI Taxonomy" id="371601"/>
    <lineage>
        <taxon>Bacteria</taxon>
        <taxon>Pseudomonadati</taxon>
        <taxon>Bacteroidota</taxon>
        <taxon>Bacteroidia</taxon>
        <taxon>Bacteroidales</taxon>
        <taxon>Bacteroidaceae</taxon>
        <taxon>Bacteroides</taxon>
    </lineage>
</organism>
<feature type="transmembrane region" description="Helical" evidence="1">
    <location>
        <begin position="60"/>
        <end position="81"/>
    </location>
</feature>
<gene>
    <name evidence="2" type="ORF">SAMN04487924_104195</name>
    <name evidence="3" type="ORF">SAMN05216250_11298</name>
</gene>
<evidence type="ECO:0000313" key="2">
    <source>
        <dbReference type="EMBL" id="SEA31400.1"/>
    </source>
</evidence>
<proteinExistence type="predicted"/>
<dbReference type="EMBL" id="FOUM01000012">
    <property type="protein sequence ID" value="SFM87813.1"/>
    <property type="molecule type" value="Genomic_DNA"/>
</dbReference>
<keyword evidence="1" id="KW-0472">Membrane</keyword>
<sequence length="90" mass="10153">MTVAWYLLIQKVKVTSPLIISALKNITKCGLGIYMVHYFAVGIGYLAIDRIDLPIFMRIPATALFVFIVSWCIVALFYKVLPKAAKWIMG</sequence>
<evidence type="ECO:0000313" key="3">
    <source>
        <dbReference type="EMBL" id="SFM87813.1"/>
    </source>
</evidence>